<organism evidence="1 2">
    <name type="scientific">Pseudomonas auratipiscis</name>
    <dbReference type="NCBI Taxonomy" id="3115853"/>
    <lineage>
        <taxon>Bacteria</taxon>
        <taxon>Pseudomonadati</taxon>
        <taxon>Pseudomonadota</taxon>
        <taxon>Gammaproteobacteria</taxon>
        <taxon>Pseudomonadales</taxon>
        <taxon>Pseudomonadaceae</taxon>
        <taxon>Pseudomonas</taxon>
    </lineage>
</organism>
<dbReference type="AlphaFoldDB" id="A0AB35WWN4"/>
<dbReference type="EMBL" id="JAZDQP010000010">
    <property type="protein sequence ID" value="MEE1867824.1"/>
    <property type="molecule type" value="Genomic_DNA"/>
</dbReference>
<gene>
    <name evidence="1" type="ORF">V0R53_15640</name>
</gene>
<sequence length="110" mass="12144">MKQIASDKDIVLDNESLSNSDAARRALDFYLNPTPPAHSAHTSWLVPREGMNETQANEHVAQLLRWAAATANESANGLQGTQRDMTLAVVHMINTARTVLEHLRNASQHC</sequence>
<dbReference type="Proteomes" id="UP001307839">
    <property type="component" value="Unassembled WGS sequence"/>
</dbReference>
<evidence type="ECO:0008006" key="3">
    <source>
        <dbReference type="Google" id="ProtNLM"/>
    </source>
</evidence>
<protein>
    <recommendedName>
        <fullName evidence="3">DUF3077 domain-containing protein</fullName>
    </recommendedName>
</protein>
<name>A0AB35WWN4_9PSED</name>
<evidence type="ECO:0000313" key="1">
    <source>
        <dbReference type="EMBL" id="MEE1867824.1"/>
    </source>
</evidence>
<dbReference type="RefSeq" id="WP_330079954.1">
    <property type="nucleotide sequence ID" value="NZ_JAZDCU010000021.1"/>
</dbReference>
<comment type="caution">
    <text evidence="1">The sequence shown here is derived from an EMBL/GenBank/DDBJ whole genome shotgun (WGS) entry which is preliminary data.</text>
</comment>
<dbReference type="Pfam" id="PF19619">
    <property type="entry name" value="DUF6124"/>
    <property type="match status" value="1"/>
</dbReference>
<reference evidence="1 2" key="1">
    <citation type="submission" date="2024-01" db="EMBL/GenBank/DDBJ databases">
        <title>Unpublished Manusciprt.</title>
        <authorList>
            <person name="Duman M."/>
            <person name="Valdes E.G."/>
            <person name="Ajmi N."/>
            <person name="Altun S."/>
            <person name="Saticioglu I.B."/>
        </authorList>
    </citation>
    <scope>NUCLEOTIDE SEQUENCE [LARGE SCALE GENOMIC DNA]</scope>
    <source>
        <strain evidence="1 2">120P</strain>
    </source>
</reference>
<accession>A0AB35WWN4</accession>
<proteinExistence type="predicted"/>
<keyword evidence="2" id="KW-1185">Reference proteome</keyword>
<evidence type="ECO:0000313" key="2">
    <source>
        <dbReference type="Proteomes" id="UP001307839"/>
    </source>
</evidence>